<evidence type="ECO:0000313" key="15">
    <source>
        <dbReference type="EMBL" id="RTH38617.1"/>
    </source>
</evidence>
<dbReference type="InterPro" id="IPR017945">
    <property type="entry name" value="DHBP_synth_RibB-like_a/b_dom"/>
</dbReference>
<evidence type="ECO:0000313" key="19">
    <source>
        <dbReference type="Proteomes" id="UP000287467"/>
    </source>
</evidence>
<evidence type="ECO:0000313" key="17">
    <source>
        <dbReference type="Proteomes" id="UP000053099"/>
    </source>
</evidence>
<keyword evidence="4" id="KW-0963">Cytoplasm</keyword>
<evidence type="ECO:0000256" key="11">
    <source>
        <dbReference type="ARBA" id="ARBA00048366"/>
    </source>
</evidence>
<dbReference type="PATRIC" id="fig|37636.3.peg.82"/>
<comment type="similarity">
    <text evidence="2">Belongs to the SUA5 family.</text>
</comment>
<evidence type="ECO:0000313" key="14">
    <source>
        <dbReference type="EMBL" id="RTH05009.1"/>
    </source>
</evidence>
<feature type="domain" description="YrdC-like" evidence="12">
    <location>
        <begin position="6"/>
        <end position="185"/>
    </location>
</feature>
<keyword evidence="8" id="KW-0547">Nucleotide-binding</keyword>
<evidence type="ECO:0000256" key="1">
    <source>
        <dbReference type="ARBA" id="ARBA00004496"/>
    </source>
</evidence>
<keyword evidence="5" id="KW-0808">Transferase</keyword>
<dbReference type="Proteomes" id="UP000287467">
    <property type="component" value="Unassembled WGS sequence"/>
</dbReference>
<evidence type="ECO:0000256" key="7">
    <source>
        <dbReference type="ARBA" id="ARBA00022695"/>
    </source>
</evidence>
<evidence type="ECO:0000256" key="10">
    <source>
        <dbReference type="ARBA" id="ARBA00029774"/>
    </source>
</evidence>
<dbReference type="GO" id="GO:0005524">
    <property type="term" value="F:ATP binding"/>
    <property type="evidence" value="ECO:0007669"/>
    <property type="project" value="UniProtKB-KW"/>
</dbReference>
<dbReference type="GO" id="GO:0061710">
    <property type="term" value="F:L-threonylcarbamoyladenylate synthase"/>
    <property type="evidence" value="ECO:0007669"/>
    <property type="project" value="UniProtKB-EC"/>
</dbReference>
<dbReference type="GO" id="GO:0005737">
    <property type="term" value="C:cytoplasm"/>
    <property type="evidence" value="ECO:0007669"/>
    <property type="project" value="UniProtKB-SubCell"/>
</dbReference>
<evidence type="ECO:0000256" key="9">
    <source>
        <dbReference type="ARBA" id="ARBA00022840"/>
    </source>
</evidence>
<dbReference type="EC" id="2.7.7.87" evidence="3"/>
<dbReference type="InterPro" id="IPR006070">
    <property type="entry name" value="Sua5-like_dom"/>
</dbReference>
<dbReference type="GO" id="GO:0003725">
    <property type="term" value="F:double-stranded RNA binding"/>
    <property type="evidence" value="ECO:0007669"/>
    <property type="project" value="InterPro"/>
</dbReference>
<proteinExistence type="inferred from homology"/>
<dbReference type="EMBL" id="PEMW01000221">
    <property type="protein sequence ID" value="RTI54460.1"/>
    <property type="molecule type" value="Genomic_DNA"/>
</dbReference>
<dbReference type="Proteomes" id="UP000053099">
    <property type="component" value="Unassembled WGS sequence"/>
</dbReference>
<evidence type="ECO:0000313" key="18">
    <source>
        <dbReference type="Proteomes" id="UP000286734"/>
    </source>
</evidence>
<dbReference type="PROSITE" id="PS51163">
    <property type="entry name" value="YRDC"/>
    <property type="match status" value="1"/>
</dbReference>
<sequence length="197" mass="21519">MAEVYQKELQEAAETLRRGGLVAFPTDTVWGILARLEDEAACRRIYALKGRGEEKPLQVLVTDLESALKLVDLGKLRDKFLRLAEAFWPGGLTVVVPGQNIPPWISRDGSVGLRMPDHALLRELLRRVGGYAAATSLNKSGEPPVRTEAEARAFGVDYVFPGEALGLASSVVDLRTGEVLREGAIPKEALLPYLQDV</sequence>
<reference evidence="13 17" key="1">
    <citation type="submission" date="2015-09" db="EMBL/GenBank/DDBJ databases">
        <title>Draft genome sequence of Thermus scotoductus strain K1 isolated from a geothermal spring in Nagorno-Karabakh, Armenia.</title>
        <authorList>
            <person name="Saghatelyan A."/>
            <person name="Poghosyan L."/>
            <person name="Panosyan H."/>
            <person name="Birkeland N.-K."/>
        </authorList>
    </citation>
    <scope>NUCLEOTIDE SEQUENCE [LARGE SCALE GENOMIC DNA]</scope>
    <source>
        <strain evidence="13 17">K1</strain>
    </source>
</reference>
<keyword evidence="9" id="KW-0067">ATP-binding</keyword>
<comment type="catalytic activity">
    <reaction evidence="11">
        <text>L-threonine + hydrogencarbonate + ATP = L-threonylcarbamoyladenylate + diphosphate + H2O</text>
        <dbReference type="Rhea" id="RHEA:36407"/>
        <dbReference type="ChEBI" id="CHEBI:15377"/>
        <dbReference type="ChEBI" id="CHEBI:17544"/>
        <dbReference type="ChEBI" id="CHEBI:30616"/>
        <dbReference type="ChEBI" id="CHEBI:33019"/>
        <dbReference type="ChEBI" id="CHEBI:57926"/>
        <dbReference type="ChEBI" id="CHEBI:73682"/>
        <dbReference type="EC" id="2.7.7.87"/>
    </reaction>
</comment>
<evidence type="ECO:0000256" key="3">
    <source>
        <dbReference type="ARBA" id="ARBA00012584"/>
    </source>
</evidence>
<dbReference type="EMBL" id="LJJR01000012">
    <property type="protein sequence ID" value="KPD32151.1"/>
    <property type="molecule type" value="Genomic_DNA"/>
</dbReference>
<evidence type="ECO:0000313" key="13">
    <source>
        <dbReference type="EMBL" id="KPD32151.1"/>
    </source>
</evidence>
<dbReference type="RefSeq" id="WP_054391884.1">
    <property type="nucleotide sequence ID" value="NZ_PELP01000137.1"/>
</dbReference>
<dbReference type="EMBL" id="PELZ01000094">
    <property type="protein sequence ID" value="RTH38617.1"/>
    <property type="molecule type" value="Genomic_DNA"/>
</dbReference>
<dbReference type="GO" id="GO:0008033">
    <property type="term" value="P:tRNA processing"/>
    <property type="evidence" value="ECO:0007669"/>
    <property type="project" value="UniProtKB-KW"/>
</dbReference>
<dbReference type="InterPro" id="IPR050156">
    <property type="entry name" value="TC-AMP_synthase_SUA5"/>
</dbReference>
<evidence type="ECO:0000256" key="5">
    <source>
        <dbReference type="ARBA" id="ARBA00022679"/>
    </source>
</evidence>
<dbReference type="PANTHER" id="PTHR17490">
    <property type="entry name" value="SUA5"/>
    <property type="match status" value="1"/>
</dbReference>
<evidence type="ECO:0000256" key="6">
    <source>
        <dbReference type="ARBA" id="ARBA00022694"/>
    </source>
</evidence>
<dbReference type="SUPFAM" id="SSF55821">
    <property type="entry name" value="YrdC/RibB"/>
    <property type="match status" value="1"/>
</dbReference>
<dbReference type="GO" id="GO:0006450">
    <property type="term" value="P:regulation of translational fidelity"/>
    <property type="evidence" value="ECO:0007669"/>
    <property type="project" value="TreeGrafter"/>
</dbReference>
<reference evidence="18 19" key="2">
    <citation type="journal article" date="2019" name="Extremophiles">
        <title>Biogeography of thermophiles and predominance of Thermus scotoductus in domestic water heaters.</title>
        <authorList>
            <person name="Wilpiszeski R.L."/>
            <person name="Zhang Z."/>
            <person name="House C.H."/>
        </authorList>
    </citation>
    <scope>NUCLEOTIDE SEQUENCE [LARGE SCALE GENOMIC DNA]</scope>
    <source>
        <strain evidence="16 19">1_S1</strain>
        <strain evidence="15 20">24_S24</strain>
        <strain evidence="14 18">34_S34</strain>
    </source>
</reference>
<dbReference type="NCBIfam" id="TIGR00057">
    <property type="entry name" value="L-threonylcarbamoyladenylate synthase"/>
    <property type="match status" value="1"/>
</dbReference>
<comment type="caution">
    <text evidence="13">The sequence shown here is derived from an EMBL/GenBank/DDBJ whole genome shotgun (WGS) entry which is preliminary data.</text>
</comment>
<evidence type="ECO:0000256" key="8">
    <source>
        <dbReference type="ARBA" id="ARBA00022741"/>
    </source>
</evidence>
<evidence type="ECO:0000256" key="2">
    <source>
        <dbReference type="ARBA" id="ARBA00007663"/>
    </source>
</evidence>
<dbReference type="Proteomes" id="UP000286734">
    <property type="component" value="Unassembled WGS sequence"/>
</dbReference>
<keyword evidence="7" id="KW-0548">Nucleotidyltransferase</keyword>
<gene>
    <name evidence="13" type="ORF">AN926_05120</name>
    <name evidence="16" type="ORF">CSW14_07365</name>
    <name evidence="15" type="ORF">CSW37_03980</name>
    <name evidence="14" type="ORF">CSW47_05925</name>
</gene>
<evidence type="ECO:0000259" key="12">
    <source>
        <dbReference type="PROSITE" id="PS51163"/>
    </source>
</evidence>
<dbReference type="EMBL" id="PELP01000137">
    <property type="protein sequence ID" value="RTH05009.1"/>
    <property type="molecule type" value="Genomic_DNA"/>
</dbReference>
<dbReference type="Gene3D" id="3.90.870.10">
    <property type="entry name" value="DHBP synthase"/>
    <property type="match status" value="1"/>
</dbReference>
<dbReference type="Pfam" id="PF01300">
    <property type="entry name" value="Sua5_yciO_yrdC"/>
    <property type="match status" value="1"/>
</dbReference>
<accession>A0A0N0ZSG8</accession>
<organism evidence="13 17">
    <name type="scientific">Thermus scotoductus</name>
    <dbReference type="NCBI Taxonomy" id="37636"/>
    <lineage>
        <taxon>Bacteria</taxon>
        <taxon>Thermotogati</taxon>
        <taxon>Deinococcota</taxon>
        <taxon>Deinococci</taxon>
        <taxon>Thermales</taxon>
        <taxon>Thermaceae</taxon>
        <taxon>Thermus</taxon>
    </lineage>
</organism>
<evidence type="ECO:0000313" key="16">
    <source>
        <dbReference type="EMBL" id="RTI54460.1"/>
    </source>
</evidence>
<evidence type="ECO:0000313" key="20">
    <source>
        <dbReference type="Proteomes" id="UP000288051"/>
    </source>
</evidence>
<dbReference type="Proteomes" id="UP000288051">
    <property type="component" value="Unassembled WGS sequence"/>
</dbReference>
<comment type="subcellular location">
    <subcellularLocation>
        <location evidence="1">Cytoplasm</location>
    </subcellularLocation>
</comment>
<protein>
    <recommendedName>
        <fullName evidence="10">L-threonylcarbamoyladenylate synthase</fullName>
        <ecNumber evidence="3">2.7.7.87</ecNumber>
    </recommendedName>
    <alternativeName>
        <fullName evidence="10">L-threonylcarbamoyladenylate synthase</fullName>
    </alternativeName>
</protein>
<dbReference type="PANTHER" id="PTHR17490:SF16">
    <property type="entry name" value="THREONYLCARBAMOYL-AMP SYNTHASE"/>
    <property type="match status" value="1"/>
</dbReference>
<name>A0A0N0ZSG8_THESC</name>
<keyword evidence="6" id="KW-0819">tRNA processing</keyword>
<evidence type="ECO:0000256" key="4">
    <source>
        <dbReference type="ARBA" id="ARBA00022490"/>
    </source>
</evidence>
<dbReference type="AlphaFoldDB" id="A0A0N0ZSG8"/>
<dbReference type="GO" id="GO:0000049">
    <property type="term" value="F:tRNA binding"/>
    <property type="evidence" value="ECO:0007669"/>
    <property type="project" value="TreeGrafter"/>
</dbReference>